<feature type="compositionally biased region" description="Basic and acidic residues" evidence="12">
    <location>
        <begin position="275"/>
        <end position="291"/>
    </location>
</feature>
<dbReference type="Gene3D" id="3.80.10.10">
    <property type="entry name" value="Ribonuclease Inhibitor"/>
    <property type="match status" value="2"/>
</dbReference>
<evidence type="ECO:0000256" key="9">
    <source>
        <dbReference type="ARBA" id="ARBA00030843"/>
    </source>
</evidence>
<comment type="function">
    <text evidence="1">Cilium-specific protein required for cilia structures.</text>
</comment>
<dbReference type="SMART" id="SM00365">
    <property type="entry name" value="LRR_SD22"/>
    <property type="match status" value="3"/>
</dbReference>
<dbReference type="GO" id="GO:0045202">
    <property type="term" value="C:synapse"/>
    <property type="evidence" value="ECO:0007669"/>
    <property type="project" value="GOC"/>
</dbReference>
<dbReference type="PROSITE" id="PS51450">
    <property type="entry name" value="LRR"/>
    <property type="match status" value="5"/>
</dbReference>
<sequence>MARKEVTGLNRITAKGLKELCKRDKLYQTPRLNDVLYLHYQGYQYIECLEDYTELKCLWLDCNAISEIQGLEQQSKLKCLFLQNNLVTTIENLKYCPELDTLNLSSNHIRKIENIGCEILPVLNTLNISSNYLKDSESLSGLVECKTLAVLDLSNNRIDDILVVKIFEQMPNLKVLVLQGNPVVSRIPQYRKTLILACKELTYLDSRPVFPRDRACAEAWKREGYEGERKENNRWNRQERRKMRDSVNCTIRMGNTHRPPDQQVPYLMSSDSEAEEAKDKCAENSRKKAELENSTADDIWDEVSGEQAKSEHGSTSSSSGAENASASSFADHMAEQLSNPRVQRLEGRPKVLYEAEGGDMESIEKLVKNTDAEKKELVEIVKETITEKDHSEDSFGGESLKRKRILIEEGKLNEMDLQPKKYKVEENVECENKEATDNNTPAELKEVCDENSKIETNVSCKTPVSEITELNETPSEIKGLPELSSDSEGDDGPELERTSQAIKAIAQDHSIGEQSPTPQDIKSKLIDEMYKKFESESLADSESLDKLTTDFQLEDRFCCEDNNPQRTVSHFDNELSLLPKSSNQLEFDKVCLDATEKCAHDMEEMASYLGDDLQELIEATDQVRGTVESPDDPVESDTNESGEDQCEAESRLLNEQHEERRKKFIERHEAQKQKEDKLNTSAADEGAKECTTNNDEDLDLAFAKALDDATDDVPKRVFGSGHDIPSHQWPQEESMRQLSLSQNGNDNYRPSISDSSAEAAEKICIQMEGKLAKEEESLRKLLQELENETEAMYKIESNVEYIEIVTVVDSEAAKICQTLLSDVINEIEYNEPKCLEFGPIESDDEFSYSTRPNVERAVLPELEDPAKGKSVRECLDAFGDFLTHVSDQKNPTMLGRKNSTCAEKIRAAKGLLSSQQLHEFNKDTPESLDAQLAKEEERRKQRVAASAARCYAQKEKYDDTLDVVDNRLMVVKKDTGELEELPAPPALVSDSDDDEDYDTASEEHFEGDGKHVSRGIWTKPYEPKPRKSAEHLVAEAMERNLRNQITDDFDVESEEFYSFPTETFGSIDSEFFQKLDLEKVKVFDEVEAATECMRSYNELKSCMKSGSTQLELSNEEREMLQEFLPKENEDENMSETAKAKLEEENDLLRKMMERMKEQEERERQAQAVASLDEKEENSAQLTVGGCKLYERNSQANVTASNEQTEKVTEAIPNSVESNVISLSAQDVVSGDSDKEEELQDPIPLGDQTSDLNKSETSDKAKPRPHSNIDDDNRSEGSTDCESEEEPEPIAVVEPPNLPDGVLKRYFYTDCEDFHQVLELEEAEKRDLSQLKNAWKDDDSKKETKQNQNQKNALPVGAEDKDSKTGDNGPNDFREDSESHPLPGDDISEIKENAKAKWAKIAKRLHEFIDVEGMERLEKQDFCESNDEDNDNDEDVFKELVKLNPLGGTQEPNHTEEGASGDGIEKSVPSNTEQSKNLIKLDYFEAPDPEKELKQLRTEQIECNLEILNDDGDIVVQELEVEAQVTYELQ</sequence>
<feature type="compositionally biased region" description="Basic and acidic residues" evidence="12">
    <location>
        <begin position="1333"/>
        <end position="1344"/>
    </location>
</feature>
<dbReference type="OrthoDB" id="1904536at2759"/>
<dbReference type="FunCoup" id="B4N7Q5">
    <property type="interactions" value="2"/>
</dbReference>
<evidence type="ECO:0000256" key="11">
    <source>
        <dbReference type="SAM" id="Coils"/>
    </source>
</evidence>
<feature type="region of interest" description="Disordered" evidence="12">
    <location>
        <begin position="1442"/>
        <end position="1471"/>
    </location>
</feature>
<keyword evidence="14" id="KW-1185">Reference proteome</keyword>
<feature type="region of interest" description="Disordered" evidence="12">
    <location>
        <begin position="465"/>
        <end position="500"/>
    </location>
</feature>
<feature type="compositionally biased region" description="Basic and acidic residues" evidence="12">
    <location>
        <begin position="1001"/>
        <end position="1011"/>
    </location>
</feature>
<feature type="compositionally biased region" description="Polar residues" evidence="12">
    <location>
        <begin position="1214"/>
        <end position="1226"/>
    </location>
</feature>
<evidence type="ECO:0000256" key="10">
    <source>
        <dbReference type="ARBA" id="ARBA00031862"/>
    </source>
</evidence>
<keyword evidence="7" id="KW-0966">Cell projection</keyword>
<evidence type="ECO:0000256" key="7">
    <source>
        <dbReference type="ARBA" id="ARBA00023273"/>
    </source>
</evidence>
<name>B4N7Q5_DROWI</name>
<keyword evidence="5" id="KW-0677">Repeat</keyword>
<dbReference type="GO" id="GO:0007268">
    <property type="term" value="P:chemical synaptic transmission"/>
    <property type="evidence" value="ECO:0007669"/>
    <property type="project" value="EnsemblMetazoa"/>
</dbReference>
<dbReference type="FunFam" id="3.80.10.10:FF:000331">
    <property type="entry name" value="Dynein assembly factor 1, axonemal homolog"/>
    <property type="match status" value="1"/>
</dbReference>
<comment type="similarity">
    <text evidence="3">Belongs to the DNAAF1 family.</text>
</comment>
<dbReference type="PhylomeDB" id="B4N7Q5"/>
<dbReference type="EMBL" id="CH964214">
    <property type="protein sequence ID" value="EDW80394.1"/>
    <property type="molecule type" value="Genomic_DNA"/>
</dbReference>
<organism evidence="13 14">
    <name type="scientific">Drosophila willistoni</name>
    <name type="common">Fruit fly</name>
    <dbReference type="NCBI Taxonomy" id="7260"/>
    <lineage>
        <taxon>Eukaryota</taxon>
        <taxon>Metazoa</taxon>
        <taxon>Ecdysozoa</taxon>
        <taxon>Arthropoda</taxon>
        <taxon>Hexapoda</taxon>
        <taxon>Insecta</taxon>
        <taxon>Pterygota</taxon>
        <taxon>Neoptera</taxon>
        <taxon>Endopterygota</taxon>
        <taxon>Diptera</taxon>
        <taxon>Brachycera</taxon>
        <taxon>Muscomorpha</taxon>
        <taxon>Ephydroidea</taxon>
        <taxon>Drosophilidae</taxon>
        <taxon>Drosophila</taxon>
        <taxon>Sophophora</taxon>
    </lineage>
</organism>
<dbReference type="GO" id="GO:0035082">
    <property type="term" value="P:axoneme assembly"/>
    <property type="evidence" value="ECO:0007669"/>
    <property type="project" value="TreeGrafter"/>
</dbReference>
<evidence type="ECO:0000256" key="6">
    <source>
        <dbReference type="ARBA" id="ARBA00023069"/>
    </source>
</evidence>
<dbReference type="PANTHER" id="PTHR45973:SF9">
    <property type="entry name" value="LEUCINE-RICH REPEAT-CONTAINING PROTEIN 46"/>
    <property type="match status" value="1"/>
</dbReference>
<keyword evidence="4" id="KW-0433">Leucine-rich repeat</keyword>
<feature type="compositionally biased region" description="Basic and acidic residues" evidence="12">
    <location>
        <begin position="648"/>
        <end position="678"/>
    </location>
</feature>
<dbReference type="FunFam" id="3.80.10.10:FF:000166">
    <property type="entry name" value="Dynein assembly factor 1, axonemal"/>
    <property type="match status" value="1"/>
</dbReference>
<evidence type="ECO:0000313" key="14">
    <source>
        <dbReference type="Proteomes" id="UP000007798"/>
    </source>
</evidence>
<feature type="compositionally biased region" description="Acidic residues" evidence="12">
    <location>
        <begin position="629"/>
        <end position="647"/>
    </location>
</feature>
<dbReference type="GO" id="GO:0070840">
    <property type="term" value="F:dynein complex binding"/>
    <property type="evidence" value="ECO:0007669"/>
    <property type="project" value="TreeGrafter"/>
</dbReference>
<evidence type="ECO:0000256" key="12">
    <source>
        <dbReference type="SAM" id="MobiDB-lite"/>
    </source>
</evidence>
<keyword evidence="6" id="KW-0969">Cilium</keyword>
<feature type="compositionally biased region" description="Basic and acidic residues" evidence="12">
    <location>
        <begin position="1252"/>
        <end position="1276"/>
    </location>
</feature>
<dbReference type="Proteomes" id="UP000007798">
    <property type="component" value="Unassembled WGS sequence"/>
</dbReference>
<feature type="compositionally biased region" description="Polar residues" evidence="12">
    <location>
        <begin position="728"/>
        <end position="753"/>
    </location>
</feature>
<proteinExistence type="inferred from homology"/>
<feature type="compositionally biased region" description="Acidic residues" evidence="12">
    <location>
        <begin position="990"/>
        <end position="1000"/>
    </location>
</feature>
<evidence type="ECO:0000256" key="4">
    <source>
        <dbReference type="ARBA" id="ARBA00022614"/>
    </source>
</evidence>
<evidence type="ECO:0000256" key="1">
    <source>
        <dbReference type="ARBA" id="ARBA00003843"/>
    </source>
</evidence>
<feature type="region of interest" description="Disordered" evidence="12">
    <location>
        <begin position="251"/>
        <end position="349"/>
    </location>
</feature>
<dbReference type="HOGENOM" id="CLU_001523_0_0_1"/>
<dbReference type="Pfam" id="PF14580">
    <property type="entry name" value="LRR_9"/>
    <property type="match status" value="1"/>
</dbReference>
<dbReference type="InterPro" id="IPR032675">
    <property type="entry name" value="LRR_dom_sf"/>
</dbReference>
<evidence type="ECO:0000313" key="13">
    <source>
        <dbReference type="EMBL" id="EDW80394.1"/>
    </source>
</evidence>
<feature type="region of interest" description="Disordered" evidence="12">
    <location>
        <begin position="1333"/>
        <end position="1389"/>
    </location>
</feature>
<dbReference type="InParanoid" id="B4N7Q5"/>
<gene>
    <name evidence="13" type="primary">Dwil\GK18740</name>
    <name evidence="13" type="ORF">Dwil_GK18740</name>
</gene>
<dbReference type="PANTHER" id="PTHR45973">
    <property type="entry name" value="PROTEIN PHOSPHATASE 1 REGULATORY SUBUNIT SDS22-RELATED"/>
    <property type="match status" value="1"/>
</dbReference>
<feature type="region of interest" description="Disordered" evidence="12">
    <location>
        <begin position="714"/>
        <end position="753"/>
    </location>
</feature>
<dbReference type="InterPro" id="IPR050576">
    <property type="entry name" value="Cilia_flagella_integrity"/>
</dbReference>
<accession>B4N7Q5</accession>
<feature type="coiled-coil region" evidence="11">
    <location>
        <begin position="757"/>
        <end position="798"/>
    </location>
</feature>
<dbReference type="eggNOG" id="ENOG502QQFE">
    <property type="taxonomic scope" value="Eukaryota"/>
</dbReference>
<reference evidence="13 14" key="1">
    <citation type="journal article" date="2007" name="Nature">
        <title>Evolution of genes and genomes on the Drosophila phylogeny.</title>
        <authorList>
            <consortium name="Drosophila 12 Genomes Consortium"/>
            <person name="Clark A.G."/>
            <person name="Eisen M.B."/>
            <person name="Smith D.R."/>
            <person name="Bergman C.M."/>
            <person name="Oliver B."/>
            <person name="Markow T.A."/>
            <person name="Kaufman T.C."/>
            <person name="Kellis M."/>
            <person name="Gelbart W."/>
            <person name="Iyer V.N."/>
            <person name="Pollard D.A."/>
            <person name="Sackton T.B."/>
            <person name="Larracuente A.M."/>
            <person name="Singh N.D."/>
            <person name="Abad J.P."/>
            <person name="Abt D.N."/>
            <person name="Adryan B."/>
            <person name="Aguade M."/>
            <person name="Akashi H."/>
            <person name="Anderson W.W."/>
            <person name="Aquadro C.F."/>
            <person name="Ardell D.H."/>
            <person name="Arguello R."/>
            <person name="Artieri C.G."/>
            <person name="Barbash D.A."/>
            <person name="Barker D."/>
            <person name="Barsanti P."/>
            <person name="Batterham P."/>
            <person name="Batzoglou S."/>
            <person name="Begun D."/>
            <person name="Bhutkar A."/>
            <person name="Blanco E."/>
            <person name="Bosak S.A."/>
            <person name="Bradley R.K."/>
            <person name="Brand A.D."/>
            <person name="Brent M.R."/>
            <person name="Brooks A.N."/>
            <person name="Brown R.H."/>
            <person name="Butlin R.K."/>
            <person name="Caggese C."/>
            <person name="Calvi B.R."/>
            <person name="Bernardo de Carvalho A."/>
            <person name="Caspi A."/>
            <person name="Castrezana S."/>
            <person name="Celniker S.E."/>
            <person name="Chang J.L."/>
            <person name="Chapple C."/>
            <person name="Chatterji S."/>
            <person name="Chinwalla A."/>
            <person name="Civetta A."/>
            <person name="Clifton S.W."/>
            <person name="Comeron J.M."/>
            <person name="Costello J.C."/>
            <person name="Coyne J.A."/>
            <person name="Daub J."/>
            <person name="David R.G."/>
            <person name="Delcher A.L."/>
            <person name="Delehaunty K."/>
            <person name="Do C.B."/>
            <person name="Ebling H."/>
            <person name="Edwards K."/>
            <person name="Eickbush T."/>
            <person name="Evans J.D."/>
            <person name="Filipski A."/>
            <person name="Findeiss S."/>
            <person name="Freyhult E."/>
            <person name="Fulton L."/>
            <person name="Fulton R."/>
            <person name="Garcia A.C."/>
            <person name="Gardiner A."/>
            <person name="Garfield D.A."/>
            <person name="Garvin B.E."/>
            <person name="Gibson G."/>
            <person name="Gilbert D."/>
            <person name="Gnerre S."/>
            <person name="Godfrey J."/>
            <person name="Good R."/>
            <person name="Gotea V."/>
            <person name="Gravely B."/>
            <person name="Greenberg A.J."/>
            <person name="Griffiths-Jones S."/>
            <person name="Gross S."/>
            <person name="Guigo R."/>
            <person name="Gustafson E.A."/>
            <person name="Haerty W."/>
            <person name="Hahn M.W."/>
            <person name="Halligan D.L."/>
            <person name="Halpern A.L."/>
            <person name="Halter G.M."/>
            <person name="Han M.V."/>
            <person name="Heger A."/>
            <person name="Hillier L."/>
            <person name="Hinrichs A.S."/>
            <person name="Holmes I."/>
            <person name="Hoskins R.A."/>
            <person name="Hubisz M.J."/>
            <person name="Hultmark D."/>
            <person name="Huntley M.A."/>
            <person name="Jaffe D.B."/>
            <person name="Jagadeeshan S."/>
            <person name="Jeck W.R."/>
            <person name="Johnson J."/>
            <person name="Jones C.D."/>
            <person name="Jordan W.C."/>
            <person name="Karpen G.H."/>
            <person name="Kataoka E."/>
            <person name="Keightley P.D."/>
            <person name="Kheradpour P."/>
            <person name="Kirkness E.F."/>
            <person name="Koerich L.B."/>
            <person name="Kristiansen K."/>
            <person name="Kudrna D."/>
            <person name="Kulathinal R.J."/>
            <person name="Kumar S."/>
            <person name="Kwok R."/>
            <person name="Lander E."/>
            <person name="Langley C.H."/>
            <person name="Lapoint R."/>
            <person name="Lazzaro B.P."/>
            <person name="Lee S.J."/>
            <person name="Levesque L."/>
            <person name="Li R."/>
            <person name="Lin C.F."/>
            <person name="Lin M.F."/>
            <person name="Lindblad-Toh K."/>
            <person name="Llopart A."/>
            <person name="Long M."/>
            <person name="Low L."/>
            <person name="Lozovsky E."/>
            <person name="Lu J."/>
            <person name="Luo M."/>
            <person name="Machado C.A."/>
            <person name="Makalowski W."/>
            <person name="Marzo M."/>
            <person name="Matsuda M."/>
            <person name="Matzkin L."/>
            <person name="McAllister B."/>
            <person name="McBride C.S."/>
            <person name="McKernan B."/>
            <person name="McKernan K."/>
            <person name="Mendez-Lago M."/>
            <person name="Minx P."/>
            <person name="Mollenhauer M.U."/>
            <person name="Montooth K."/>
            <person name="Mount S.M."/>
            <person name="Mu X."/>
            <person name="Myers E."/>
            <person name="Negre B."/>
            <person name="Newfeld S."/>
            <person name="Nielsen R."/>
            <person name="Noor M.A."/>
            <person name="O'Grady P."/>
            <person name="Pachter L."/>
            <person name="Papaceit M."/>
            <person name="Parisi M.J."/>
            <person name="Parisi M."/>
            <person name="Parts L."/>
            <person name="Pedersen J.S."/>
            <person name="Pesole G."/>
            <person name="Phillippy A.M."/>
            <person name="Ponting C.P."/>
            <person name="Pop M."/>
            <person name="Porcelli D."/>
            <person name="Powell J.R."/>
            <person name="Prohaska S."/>
            <person name="Pruitt K."/>
            <person name="Puig M."/>
            <person name="Quesneville H."/>
            <person name="Ram K.R."/>
            <person name="Rand D."/>
            <person name="Rasmussen M.D."/>
            <person name="Reed L.K."/>
            <person name="Reenan R."/>
            <person name="Reily A."/>
            <person name="Remington K.A."/>
            <person name="Rieger T.T."/>
            <person name="Ritchie M.G."/>
            <person name="Robin C."/>
            <person name="Rogers Y.H."/>
            <person name="Rohde C."/>
            <person name="Rozas J."/>
            <person name="Rubenfield M.J."/>
            <person name="Ruiz A."/>
            <person name="Russo S."/>
            <person name="Salzberg S.L."/>
            <person name="Sanchez-Gracia A."/>
            <person name="Saranga D.J."/>
            <person name="Sato H."/>
            <person name="Schaeffer S.W."/>
            <person name="Schatz M.C."/>
            <person name="Schlenke T."/>
            <person name="Schwartz R."/>
            <person name="Segarra C."/>
            <person name="Singh R.S."/>
            <person name="Sirot L."/>
            <person name="Sirota M."/>
            <person name="Sisneros N.B."/>
            <person name="Smith C.D."/>
            <person name="Smith T.F."/>
            <person name="Spieth J."/>
            <person name="Stage D.E."/>
            <person name="Stark A."/>
            <person name="Stephan W."/>
            <person name="Strausberg R.L."/>
            <person name="Strempel S."/>
            <person name="Sturgill D."/>
            <person name="Sutton G."/>
            <person name="Sutton G.G."/>
            <person name="Tao W."/>
            <person name="Teichmann S."/>
            <person name="Tobari Y.N."/>
            <person name="Tomimura Y."/>
            <person name="Tsolas J.M."/>
            <person name="Valente V.L."/>
            <person name="Venter E."/>
            <person name="Venter J.C."/>
            <person name="Vicario S."/>
            <person name="Vieira F.G."/>
            <person name="Vilella A.J."/>
            <person name="Villasante A."/>
            <person name="Walenz B."/>
            <person name="Wang J."/>
            <person name="Wasserman M."/>
            <person name="Watts T."/>
            <person name="Wilson D."/>
            <person name="Wilson R.K."/>
            <person name="Wing R.A."/>
            <person name="Wolfner M.F."/>
            <person name="Wong A."/>
            <person name="Wong G.K."/>
            <person name="Wu C.I."/>
            <person name="Wu G."/>
            <person name="Yamamoto D."/>
            <person name="Yang H.P."/>
            <person name="Yang S.P."/>
            <person name="Yorke J.A."/>
            <person name="Yoshida K."/>
            <person name="Zdobnov E."/>
            <person name="Zhang P."/>
            <person name="Zhang Y."/>
            <person name="Zimin A.V."/>
            <person name="Baldwin J."/>
            <person name="Abdouelleil A."/>
            <person name="Abdulkadir J."/>
            <person name="Abebe A."/>
            <person name="Abera B."/>
            <person name="Abreu J."/>
            <person name="Acer S.C."/>
            <person name="Aftuck L."/>
            <person name="Alexander A."/>
            <person name="An P."/>
            <person name="Anderson E."/>
            <person name="Anderson S."/>
            <person name="Arachi H."/>
            <person name="Azer M."/>
            <person name="Bachantsang P."/>
            <person name="Barry A."/>
            <person name="Bayul T."/>
            <person name="Berlin A."/>
            <person name="Bessette D."/>
            <person name="Bloom T."/>
            <person name="Blye J."/>
            <person name="Boguslavskiy L."/>
            <person name="Bonnet C."/>
            <person name="Boukhgalter B."/>
            <person name="Bourzgui I."/>
            <person name="Brown A."/>
            <person name="Cahill P."/>
            <person name="Channer S."/>
            <person name="Cheshatsang Y."/>
            <person name="Chuda L."/>
            <person name="Citroen M."/>
            <person name="Collymore A."/>
            <person name="Cooke P."/>
            <person name="Costello M."/>
            <person name="D'Aco K."/>
            <person name="Daza R."/>
            <person name="De Haan G."/>
            <person name="DeGray S."/>
            <person name="DeMaso C."/>
            <person name="Dhargay N."/>
            <person name="Dooley K."/>
            <person name="Dooley E."/>
            <person name="Doricent M."/>
            <person name="Dorje P."/>
            <person name="Dorjee K."/>
            <person name="Dupes A."/>
            <person name="Elong R."/>
            <person name="Falk J."/>
            <person name="Farina A."/>
            <person name="Faro S."/>
            <person name="Ferguson D."/>
            <person name="Fisher S."/>
            <person name="Foley C.D."/>
            <person name="Franke A."/>
            <person name="Friedrich D."/>
            <person name="Gadbois L."/>
            <person name="Gearin G."/>
            <person name="Gearin C.R."/>
            <person name="Giannoukos G."/>
            <person name="Goode T."/>
            <person name="Graham J."/>
            <person name="Grandbois E."/>
            <person name="Grewal S."/>
            <person name="Gyaltsen K."/>
            <person name="Hafez N."/>
            <person name="Hagos B."/>
            <person name="Hall J."/>
            <person name="Henson C."/>
            <person name="Hollinger A."/>
            <person name="Honan T."/>
            <person name="Huard M.D."/>
            <person name="Hughes L."/>
            <person name="Hurhula B."/>
            <person name="Husby M.E."/>
            <person name="Kamat A."/>
            <person name="Kanga B."/>
            <person name="Kashin S."/>
            <person name="Khazanovich D."/>
            <person name="Kisner P."/>
            <person name="Lance K."/>
            <person name="Lara M."/>
            <person name="Lee W."/>
            <person name="Lennon N."/>
            <person name="Letendre F."/>
            <person name="LeVine R."/>
            <person name="Lipovsky A."/>
            <person name="Liu X."/>
            <person name="Liu J."/>
            <person name="Liu S."/>
            <person name="Lokyitsang T."/>
            <person name="Lokyitsang Y."/>
            <person name="Lubonja R."/>
            <person name="Lui A."/>
            <person name="MacDonald P."/>
            <person name="Magnisalis V."/>
            <person name="Maru K."/>
            <person name="Matthews C."/>
            <person name="McCusker W."/>
            <person name="McDonough S."/>
            <person name="Mehta T."/>
            <person name="Meldrim J."/>
            <person name="Meneus L."/>
            <person name="Mihai O."/>
            <person name="Mihalev A."/>
            <person name="Mihova T."/>
            <person name="Mittelman R."/>
            <person name="Mlenga V."/>
            <person name="Montmayeur A."/>
            <person name="Mulrain L."/>
            <person name="Navidi A."/>
            <person name="Naylor J."/>
            <person name="Negash T."/>
            <person name="Nguyen T."/>
            <person name="Nguyen N."/>
            <person name="Nicol R."/>
            <person name="Norbu C."/>
            <person name="Norbu N."/>
            <person name="Novod N."/>
            <person name="O'Neill B."/>
            <person name="Osman S."/>
            <person name="Markiewicz E."/>
            <person name="Oyono O.L."/>
            <person name="Patti C."/>
            <person name="Phunkhang P."/>
            <person name="Pierre F."/>
            <person name="Priest M."/>
            <person name="Raghuraman S."/>
            <person name="Rege F."/>
            <person name="Reyes R."/>
            <person name="Rise C."/>
            <person name="Rogov P."/>
            <person name="Ross K."/>
            <person name="Ryan E."/>
            <person name="Settipalli S."/>
            <person name="Shea T."/>
            <person name="Sherpa N."/>
            <person name="Shi L."/>
            <person name="Shih D."/>
            <person name="Sparrow T."/>
            <person name="Spaulding J."/>
            <person name="Stalker J."/>
            <person name="Stange-Thomann N."/>
            <person name="Stavropoulos S."/>
            <person name="Stone C."/>
            <person name="Strader C."/>
            <person name="Tesfaye S."/>
            <person name="Thomson T."/>
            <person name="Thoulutsang Y."/>
            <person name="Thoulutsang D."/>
            <person name="Topham K."/>
            <person name="Topping I."/>
            <person name="Tsamla T."/>
            <person name="Vassiliev H."/>
            <person name="Vo A."/>
            <person name="Wangchuk T."/>
            <person name="Wangdi T."/>
            <person name="Weiand M."/>
            <person name="Wilkinson J."/>
            <person name="Wilson A."/>
            <person name="Yadav S."/>
            <person name="Young G."/>
            <person name="Yu Q."/>
            <person name="Zembek L."/>
            <person name="Zhong D."/>
            <person name="Zimmer A."/>
            <person name="Zwirko Z."/>
            <person name="Jaffe D.B."/>
            <person name="Alvarez P."/>
            <person name="Brockman W."/>
            <person name="Butler J."/>
            <person name="Chin C."/>
            <person name="Gnerre S."/>
            <person name="Grabherr M."/>
            <person name="Kleber M."/>
            <person name="Mauceli E."/>
            <person name="MacCallum I."/>
        </authorList>
    </citation>
    <scope>NUCLEOTIDE SEQUENCE [LARGE SCALE GENOMIC DNA]</scope>
    <source>
        <strain evidence="14">Tucson 14030-0811.24</strain>
    </source>
</reference>
<dbReference type="STRING" id="7260.B4N7Q5"/>
<feature type="region of interest" description="Disordered" evidence="12">
    <location>
        <begin position="1154"/>
        <end position="1180"/>
    </location>
</feature>
<keyword evidence="11" id="KW-0175">Coiled coil</keyword>
<dbReference type="GO" id="GO:0005930">
    <property type="term" value="C:axoneme"/>
    <property type="evidence" value="ECO:0007669"/>
    <property type="project" value="TreeGrafter"/>
</dbReference>
<feature type="region of interest" description="Disordered" evidence="12">
    <location>
        <begin position="1195"/>
        <end position="1301"/>
    </location>
</feature>
<evidence type="ECO:0000256" key="3">
    <source>
        <dbReference type="ARBA" id="ARBA00006453"/>
    </source>
</evidence>
<evidence type="ECO:0000256" key="2">
    <source>
        <dbReference type="ARBA" id="ARBA00004138"/>
    </source>
</evidence>
<feature type="compositionally biased region" description="Low complexity" evidence="12">
    <location>
        <begin position="313"/>
        <end position="330"/>
    </location>
</feature>
<dbReference type="SUPFAM" id="SSF52075">
    <property type="entry name" value="Outer arm dynein light chain 1"/>
    <property type="match status" value="1"/>
</dbReference>
<feature type="compositionally biased region" description="Acidic residues" evidence="12">
    <location>
        <begin position="1278"/>
        <end position="1287"/>
    </location>
</feature>
<comment type="subcellular location">
    <subcellularLocation>
        <location evidence="2">Cell projection</location>
        <location evidence="2">Cilium</location>
    </subcellularLocation>
</comment>
<dbReference type="OMA" id="WKREGYE"/>
<protein>
    <recommendedName>
        <fullName evidence="8">Dynein axonemal assembly factor 1 homolog</fullName>
    </recommendedName>
    <alternativeName>
        <fullName evidence="10">Defective transmitter-recycling protein</fullName>
    </alternativeName>
    <alternativeName>
        <fullName evidence="9">Leucine-rich repeat-containing protein 50 homolog</fullName>
    </alternativeName>
</protein>
<evidence type="ECO:0000256" key="8">
    <source>
        <dbReference type="ARBA" id="ARBA00024433"/>
    </source>
</evidence>
<evidence type="ECO:0000256" key="5">
    <source>
        <dbReference type="ARBA" id="ARBA00022737"/>
    </source>
</evidence>
<feature type="region of interest" description="Disordered" evidence="12">
    <location>
        <begin position="623"/>
        <end position="692"/>
    </location>
</feature>
<dbReference type="SMR" id="B4N7Q5"/>
<dbReference type="KEGG" id="dwi:6646783"/>
<feature type="region of interest" description="Disordered" evidence="12">
    <location>
        <begin position="982"/>
        <end position="1011"/>
    </location>
</feature>
<feature type="compositionally biased region" description="Basic and acidic residues" evidence="12">
    <location>
        <begin position="1154"/>
        <end position="1164"/>
    </location>
</feature>
<dbReference type="InterPro" id="IPR001611">
    <property type="entry name" value="Leu-rich_rpt"/>
</dbReference>